<evidence type="ECO:0000256" key="1">
    <source>
        <dbReference type="ARBA" id="ARBA00004651"/>
    </source>
</evidence>
<feature type="transmembrane region" description="Helical" evidence="6">
    <location>
        <begin position="218"/>
        <end position="236"/>
    </location>
</feature>
<feature type="transmembrane region" description="Helical" evidence="6">
    <location>
        <begin position="185"/>
        <end position="206"/>
    </location>
</feature>
<feature type="transmembrane region" description="Helical" evidence="6">
    <location>
        <begin position="103"/>
        <end position="121"/>
    </location>
</feature>
<gene>
    <name evidence="8" type="ORF">DFR38_11231</name>
</gene>
<evidence type="ECO:0000256" key="4">
    <source>
        <dbReference type="ARBA" id="ARBA00022989"/>
    </source>
</evidence>
<comment type="caution">
    <text evidence="8">The sequence shown here is derived from an EMBL/GenBank/DDBJ whole genome shotgun (WGS) entry which is preliminary data.</text>
</comment>
<keyword evidence="3 6" id="KW-0812">Transmembrane</keyword>
<feature type="transmembrane region" description="Helical" evidence="6">
    <location>
        <begin position="12"/>
        <end position="34"/>
    </location>
</feature>
<keyword evidence="9" id="KW-1185">Reference proteome</keyword>
<evidence type="ECO:0000256" key="5">
    <source>
        <dbReference type="ARBA" id="ARBA00023136"/>
    </source>
</evidence>
<evidence type="ECO:0000313" key="8">
    <source>
        <dbReference type="EMBL" id="PXX44612.1"/>
    </source>
</evidence>
<organism evidence="8 9">
    <name type="scientific">Aquitalea magnusonii</name>
    <dbReference type="NCBI Taxonomy" id="332411"/>
    <lineage>
        <taxon>Bacteria</taxon>
        <taxon>Pseudomonadati</taxon>
        <taxon>Pseudomonadota</taxon>
        <taxon>Betaproteobacteria</taxon>
        <taxon>Neisseriales</taxon>
        <taxon>Chromobacteriaceae</taxon>
        <taxon>Aquitalea</taxon>
    </lineage>
</organism>
<sequence length="311" mass="33117">MRPNPVVRVDQAVRPGLAEATLVLVTLIAGFGWLCSKEVLRGMPPLLFLGVRFGSAGVVLALLARWRSQPLPWRLPASSWWSALMLALAMVLWMLALQQSNNLGVGAFIGSLGVVLAPVLARLMFGTVLLAQTLWAMPLAALGVAAMALHGGWQLGAADSLFLASAVAMSVFLNLNGRAGAKAPALSLTALQLLLAGVAGLVGSVLVEHWPSRLSGELMAWLLVSILLATCGRFFLQGWAQARVPMQRSAFILLLEPVWTALLAWWWFGSSMSASQLTGAGLIMSSLLVSRRKPRRRGSLQSPVPAGKTGQ</sequence>
<reference evidence="8 9" key="1">
    <citation type="submission" date="2018-05" db="EMBL/GenBank/DDBJ databases">
        <title>Genomic Encyclopedia of Type Strains, Phase IV (KMG-IV): sequencing the most valuable type-strain genomes for metagenomic binning, comparative biology and taxonomic classification.</title>
        <authorList>
            <person name="Goeker M."/>
        </authorList>
    </citation>
    <scope>NUCLEOTIDE SEQUENCE [LARGE SCALE GENOMIC DNA]</scope>
    <source>
        <strain evidence="8 9">DSM 25134</strain>
    </source>
</reference>
<accession>A0A318JAT4</accession>
<evidence type="ECO:0000259" key="7">
    <source>
        <dbReference type="Pfam" id="PF00892"/>
    </source>
</evidence>
<dbReference type="Proteomes" id="UP000248395">
    <property type="component" value="Unassembled WGS sequence"/>
</dbReference>
<name>A0A318JAT4_9NEIS</name>
<protein>
    <submittedName>
        <fullName evidence="8">Drug/metabolite transporter (DMT)-like permease</fullName>
    </submittedName>
</protein>
<dbReference type="InterPro" id="IPR050638">
    <property type="entry name" value="AA-Vitamin_Transporters"/>
</dbReference>
<dbReference type="EMBL" id="QJKC01000012">
    <property type="protein sequence ID" value="PXX44612.1"/>
    <property type="molecule type" value="Genomic_DNA"/>
</dbReference>
<keyword evidence="2" id="KW-1003">Cell membrane</keyword>
<feature type="transmembrane region" description="Helical" evidence="6">
    <location>
        <begin position="128"/>
        <end position="149"/>
    </location>
</feature>
<dbReference type="SUPFAM" id="SSF103481">
    <property type="entry name" value="Multidrug resistance efflux transporter EmrE"/>
    <property type="match status" value="2"/>
</dbReference>
<dbReference type="InterPro" id="IPR000620">
    <property type="entry name" value="EamA_dom"/>
</dbReference>
<feature type="domain" description="EamA" evidence="7">
    <location>
        <begin position="20"/>
        <end position="147"/>
    </location>
</feature>
<feature type="transmembrane region" description="Helical" evidence="6">
    <location>
        <begin position="78"/>
        <end position="97"/>
    </location>
</feature>
<feature type="transmembrane region" description="Helical" evidence="6">
    <location>
        <begin position="248"/>
        <end position="268"/>
    </location>
</feature>
<feature type="transmembrane region" description="Helical" evidence="6">
    <location>
        <begin position="274"/>
        <end position="290"/>
    </location>
</feature>
<keyword evidence="5 6" id="KW-0472">Membrane</keyword>
<evidence type="ECO:0000313" key="9">
    <source>
        <dbReference type="Proteomes" id="UP000248395"/>
    </source>
</evidence>
<evidence type="ECO:0000256" key="2">
    <source>
        <dbReference type="ARBA" id="ARBA00022475"/>
    </source>
</evidence>
<dbReference type="GO" id="GO:0005886">
    <property type="term" value="C:plasma membrane"/>
    <property type="evidence" value="ECO:0007669"/>
    <property type="project" value="UniProtKB-SubCell"/>
</dbReference>
<dbReference type="PANTHER" id="PTHR32322:SF18">
    <property type="entry name" value="S-ADENOSYLMETHIONINE_S-ADENOSYLHOMOCYSTEINE TRANSPORTER"/>
    <property type="match status" value="1"/>
</dbReference>
<dbReference type="AlphaFoldDB" id="A0A318JAT4"/>
<dbReference type="Pfam" id="PF00892">
    <property type="entry name" value="EamA"/>
    <property type="match status" value="2"/>
</dbReference>
<comment type="subcellular location">
    <subcellularLocation>
        <location evidence="1">Cell membrane</location>
        <topology evidence="1">Multi-pass membrane protein</topology>
    </subcellularLocation>
</comment>
<feature type="transmembrane region" description="Helical" evidence="6">
    <location>
        <begin position="155"/>
        <end position="173"/>
    </location>
</feature>
<proteinExistence type="predicted"/>
<dbReference type="InterPro" id="IPR037185">
    <property type="entry name" value="EmrE-like"/>
</dbReference>
<feature type="domain" description="EamA" evidence="7">
    <location>
        <begin position="159"/>
        <end position="289"/>
    </location>
</feature>
<keyword evidence="4 6" id="KW-1133">Transmembrane helix</keyword>
<feature type="transmembrane region" description="Helical" evidence="6">
    <location>
        <begin position="46"/>
        <end position="66"/>
    </location>
</feature>
<evidence type="ECO:0000256" key="6">
    <source>
        <dbReference type="SAM" id="Phobius"/>
    </source>
</evidence>
<evidence type="ECO:0000256" key="3">
    <source>
        <dbReference type="ARBA" id="ARBA00022692"/>
    </source>
</evidence>
<dbReference type="PANTHER" id="PTHR32322">
    <property type="entry name" value="INNER MEMBRANE TRANSPORTER"/>
    <property type="match status" value="1"/>
</dbReference>